<feature type="transmembrane region" description="Helical" evidence="6">
    <location>
        <begin position="68"/>
        <end position="89"/>
    </location>
</feature>
<sequence length="181" mass="19849">MTEAFPGQHTTTTTVTQSSTTVQTDIRYDSTYIRTIPGMLKCAQTVLNLLGFLTISISGYSVNGRGSFFSSISGFGFWFTGILLVLYLFHVVEKFFAIPWLRIEFGFCALWAVFYMIASTLCAAYLSYSAAFACAALFGYCAMAAYGYDAFLKFQGVKSGEIAQGERHVAKTTSTVTSPAY</sequence>
<dbReference type="PROSITE" id="PS51225">
    <property type="entry name" value="MARVEL"/>
    <property type="match status" value="1"/>
</dbReference>
<accession>A0A482WX21</accession>
<evidence type="ECO:0000256" key="1">
    <source>
        <dbReference type="ARBA" id="ARBA00004141"/>
    </source>
</evidence>
<dbReference type="OrthoDB" id="10028364at2759"/>
<proteinExistence type="predicted"/>
<dbReference type="STRING" id="195883.A0A482WX21"/>
<dbReference type="AlphaFoldDB" id="A0A482WX21"/>
<dbReference type="InterPro" id="IPR008253">
    <property type="entry name" value="Marvel"/>
</dbReference>
<evidence type="ECO:0000256" key="4">
    <source>
        <dbReference type="ARBA" id="ARBA00023136"/>
    </source>
</evidence>
<evidence type="ECO:0000256" key="3">
    <source>
        <dbReference type="ARBA" id="ARBA00022989"/>
    </source>
</evidence>
<reference evidence="8 9" key="1">
    <citation type="journal article" date="2017" name="Gigascience">
        <title>Genome sequence of the small brown planthopper, Laodelphax striatellus.</title>
        <authorList>
            <person name="Zhu J."/>
            <person name="Jiang F."/>
            <person name="Wang X."/>
            <person name="Yang P."/>
            <person name="Bao Y."/>
            <person name="Zhao W."/>
            <person name="Wang W."/>
            <person name="Lu H."/>
            <person name="Wang Q."/>
            <person name="Cui N."/>
            <person name="Li J."/>
            <person name="Chen X."/>
            <person name="Luo L."/>
            <person name="Yu J."/>
            <person name="Kang L."/>
            <person name="Cui F."/>
        </authorList>
    </citation>
    <scope>NUCLEOTIDE SEQUENCE [LARGE SCALE GENOMIC DNA]</scope>
    <source>
        <strain evidence="8">Lst14</strain>
    </source>
</reference>
<keyword evidence="2 5" id="KW-0812">Transmembrane</keyword>
<feature type="transmembrane region" description="Helical" evidence="6">
    <location>
        <begin position="124"/>
        <end position="148"/>
    </location>
</feature>
<protein>
    <recommendedName>
        <fullName evidence="7">MARVEL domain-containing protein</fullName>
    </recommendedName>
</protein>
<dbReference type="InParanoid" id="A0A482WX21"/>
<dbReference type="InterPro" id="IPR050578">
    <property type="entry name" value="MARVEL-CKLF_proteins"/>
</dbReference>
<keyword evidence="3 6" id="KW-1133">Transmembrane helix</keyword>
<dbReference type="EMBL" id="QKKF02022824">
    <property type="protein sequence ID" value="RZF38038.1"/>
    <property type="molecule type" value="Genomic_DNA"/>
</dbReference>
<gene>
    <name evidence="8" type="ORF">LSTR_LSTR006437</name>
</gene>
<feature type="transmembrane region" description="Helical" evidence="6">
    <location>
        <begin position="42"/>
        <end position="62"/>
    </location>
</feature>
<evidence type="ECO:0000259" key="7">
    <source>
        <dbReference type="PROSITE" id="PS51225"/>
    </source>
</evidence>
<evidence type="ECO:0000256" key="2">
    <source>
        <dbReference type="ARBA" id="ARBA00022692"/>
    </source>
</evidence>
<dbReference type="GO" id="GO:0016020">
    <property type="term" value="C:membrane"/>
    <property type="evidence" value="ECO:0007669"/>
    <property type="project" value="UniProtKB-SubCell"/>
</dbReference>
<dbReference type="PANTHER" id="PTHR22776">
    <property type="entry name" value="MARVEL-CONTAINING POTENTIAL LIPID RAFT-ASSOCIATED PROTEIN"/>
    <property type="match status" value="1"/>
</dbReference>
<feature type="domain" description="MARVEL" evidence="7">
    <location>
        <begin position="32"/>
        <end position="158"/>
    </location>
</feature>
<dbReference type="Pfam" id="PF01284">
    <property type="entry name" value="MARVEL"/>
    <property type="match status" value="1"/>
</dbReference>
<dbReference type="Proteomes" id="UP000291343">
    <property type="component" value="Unassembled WGS sequence"/>
</dbReference>
<organism evidence="8 9">
    <name type="scientific">Laodelphax striatellus</name>
    <name type="common">Small brown planthopper</name>
    <name type="synonym">Delphax striatella</name>
    <dbReference type="NCBI Taxonomy" id="195883"/>
    <lineage>
        <taxon>Eukaryota</taxon>
        <taxon>Metazoa</taxon>
        <taxon>Ecdysozoa</taxon>
        <taxon>Arthropoda</taxon>
        <taxon>Hexapoda</taxon>
        <taxon>Insecta</taxon>
        <taxon>Pterygota</taxon>
        <taxon>Neoptera</taxon>
        <taxon>Paraneoptera</taxon>
        <taxon>Hemiptera</taxon>
        <taxon>Auchenorrhyncha</taxon>
        <taxon>Fulgoroidea</taxon>
        <taxon>Delphacidae</taxon>
        <taxon>Criomorphinae</taxon>
        <taxon>Laodelphax</taxon>
    </lineage>
</organism>
<evidence type="ECO:0000313" key="8">
    <source>
        <dbReference type="EMBL" id="RZF38038.1"/>
    </source>
</evidence>
<dbReference type="PANTHER" id="PTHR22776:SF49">
    <property type="entry name" value="MARVEL DOMAIN-CONTAINING PROTEIN"/>
    <property type="match status" value="1"/>
</dbReference>
<evidence type="ECO:0000256" key="5">
    <source>
        <dbReference type="PROSITE-ProRule" id="PRU00581"/>
    </source>
</evidence>
<keyword evidence="4 5" id="KW-0472">Membrane</keyword>
<keyword evidence="9" id="KW-1185">Reference proteome</keyword>
<evidence type="ECO:0000256" key="6">
    <source>
        <dbReference type="SAM" id="Phobius"/>
    </source>
</evidence>
<feature type="transmembrane region" description="Helical" evidence="6">
    <location>
        <begin position="101"/>
        <end position="118"/>
    </location>
</feature>
<name>A0A482WX21_LAOST</name>
<evidence type="ECO:0000313" key="9">
    <source>
        <dbReference type="Proteomes" id="UP000291343"/>
    </source>
</evidence>
<dbReference type="SMR" id="A0A482WX21"/>
<comment type="subcellular location">
    <subcellularLocation>
        <location evidence="1">Membrane</location>
        <topology evidence="1">Multi-pass membrane protein</topology>
    </subcellularLocation>
</comment>
<comment type="caution">
    <text evidence="8">The sequence shown here is derived from an EMBL/GenBank/DDBJ whole genome shotgun (WGS) entry which is preliminary data.</text>
</comment>